<protein>
    <submittedName>
        <fullName evidence="1">Uncharacterized protein</fullName>
    </submittedName>
</protein>
<name>A0ABQ7R280_PLUXY</name>
<keyword evidence="2" id="KW-1185">Reference proteome</keyword>
<evidence type="ECO:0000313" key="2">
    <source>
        <dbReference type="Proteomes" id="UP000823941"/>
    </source>
</evidence>
<evidence type="ECO:0000313" key="1">
    <source>
        <dbReference type="EMBL" id="KAG7311404.1"/>
    </source>
</evidence>
<reference evidence="1 2" key="1">
    <citation type="submission" date="2021-06" db="EMBL/GenBank/DDBJ databases">
        <title>A haploid diamondback moth (Plutella xylostella L.) genome assembly resolves 31 chromosomes and identifies a diamide resistance mutation.</title>
        <authorList>
            <person name="Ward C.M."/>
            <person name="Perry K.D."/>
            <person name="Baker G."/>
            <person name="Powis K."/>
            <person name="Heckel D.G."/>
            <person name="Baxter S.W."/>
        </authorList>
    </citation>
    <scope>NUCLEOTIDE SEQUENCE [LARGE SCALE GENOMIC DNA]</scope>
    <source>
        <strain evidence="1 2">LV</strain>
        <tissue evidence="1">Single pupa</tissue>
    </source>
</reference>
<accession>A0ABQ7R280</accession>
<dbReference type="EMBL" id="JAHIBW010000004">
    <property type="protein sequence ID" value="KAG7311404.1"/>
    <property type="molecule type" value="Genomic_DNA"/>
</dbReference>
<sequence>MLNQASAISLHGVKIKLYGACNLVLVRVAGTGTLVYFRQLGSGYRGDNGSWMLGSWQESAVARRRGRRRDAGGCGGASPVRRLLPPAPPPPCHVVWTSTP</sequence>
<dbReference type="Proteomes" id="UP000823941">
    <property type="component" value="Chromosome 4"/>
</dbReference>
<proteinExistence type="predicted"/>
<comment type="caution">
    <text evidence="1">The sequence shown here is derived from an EMBL/GenBank/DDBJ whole genome shotgun (WGS) entry which is preliminary data.</text>
</comment>
<organism evidence="1 2">
    <name type="scientific">Plutella xylostella</name>
    <name type="common">Diamondback moth</name>
    <name type="synonym">Plutella maculipennis</name>
    <dbReference type="NCBI Taxonomy" id="51655"/>
    <lineage>
        <taxon>Eukaryota</taxon>
        <taxon>Metazoa</taxon>
        <taxon>Ecdysozoa</taxon>
        <taxon>Arthropoda</taxon>
        <taxon>Hexapoda</taxon>
        <taxon>Insecta</taxon>
        <taxon>Pterygota</taxon>
        <taxon>Neoptera</taxon>
        <taxon>Endopterygota</taxon>
        <taxon>Lepidoptera</taxon>
        <taxon>Glossata</taxon>
        <taxon>Ditrysia</taxon>
        <taxon>Yponomeutoidea</taxon>
        <taxon>Plutellidae</taxon>
        <taxon>Plutella</taxon>
    </lineage>
</organism>
<gene>
    <name evidence="1" type="ORF">JYU34_002446</name>
</gene>